<dbReference type="PANTHER" id="PTHR23180">
    <property type="entry name" value="CENTAURIN/ARF"/>
    <property type="match status" value="1"/>
</dbReference>
<dbReference type="VEuPathDB" id="AmoebaDB:EHI_138360"/>
<evidence type="ECO:0000256" key="3">
    <source>
        <dbReference type="ARBA" id="ARBA00022833"/>
    </source>
</evidence>
<dbReference type="CDD" id="cd08834">
    <property type="entry name" value="ArfGap_ASAP"/>
    <property type="match status" value="1"/>
</dbReference>
<keyword evidence="1" id="KW-0479">Metal-binding</keyword>
<keyword evidence="4" id="KW-0040">ANK repeat</keyword>
<dbReference type="GO" id="GO:0008270">
    <property type="term" value="F:zinc ion binding"/>
    <property type="evidence" value="ECO:0007669"/>
    <property type="project" value="UniProtKB-KW"/>
</dbReference>
<dbReference type="SUPFAM" id="SSF57863">
    <property type="entry name" value="ArfGap/RecO-like zinc finger"/>
    <property type="match status" value="1"/>
</dbReference>
<keyword evidence="3" id="KW-0862">Zinc</keyword>
<evidence type="ECO:0000256" key="2">
    <source>
        <dbReference type="ARBA" id="ARBA00022771"/>
    </source>
</evidence>
<dbReference type="InterPro" id="IPR036770">
    <property type="entry name" value="Ankyrin_rpt-contain_sf"/>
</dbReference>
<dbReference type="Pfam" id="PF13857">
    <property type="entry name" value="Ank_5"/>
    <property type="match status" value="1"/>
</dbReference>
<name>A0A175JR11_ENTHI</name>
<dbReference type="InterPro" id="IPR045258">
    <property type="entry name" value="ACAP1/2/3-like"/>
</dbReference>
<protein>
    <submittedName>
        <fullName evidence="7">Arf GTPase activating protein putative</fullName>
    </submittedName>
</protein>
<dbReference type="VEuPathDB" id="AmoebaDB:EHI7A_129870"/>
<evidence type="ECO:0000256" key="4">
    <source>
        <dbReference type="PROSITE-ProRule" id="PRU00023"/>
    </source>
</evidence>
<reference evidence="7 8" key="1">
    <citation type="submission" date="2016-05" db="EMBL/GenBank/DDBJ databases">
        <title>First whole genome sequencing of Entamoeba histolytica HM1:IMSS-clone-6.</title>
        <authorList>
            <person name="Mukherjee Avik.K."/>
            <person name="Izumyama S."/>
            <person name="Nakada-Tsukui K."/>
            <person name="Nozaki T."/>
        </authorList>
    </citation>
    <scope>NUCLEOTIDE SEQUENCE [LARGE SCALE GENOMIC DNA]</scope>
    <source>
        <strain evidence="7 8">HM1:IMSS clone 6</strain>
    </source>
</reference>
<dbReference type="AlphaFoldDB" id="A0A175JR11"/>
<keyword evidence="2 5" id="KW-0863">Zinc-finger</keyword>
<dbReference type="PANTHER" id="PTHR23180:SF160">
    <property type="entry name" value="ADP-RIBOSYLATION FACTOR GTPASE-ACTIVATING PROTEIN EFFECTOR PROTEIN 1"/>
    <property type="match status" value="1"/>
</dbReference>
<dbReference type="PROSITE" id="PS50115">
    <property type="entry name" value="ARFGAP"/>
    <property type="match status" value="1"/>
</dbReference>
<dbReference type="VEuPathDB" id="AmoebaDB:EHI8A_143930"/>
<feature type="domain" description="Arf-GAP" evidence="6">
    <location>
        <begin position="330"/>
        <end position="449"/>
    </location>
</feature>
<dbReference type="eggNOG" id="KOG0521">
    <property type="taxonomic scope" value="Eukaryota"/>
</dbReference>
<dbReference type="SUPFAM" id="SSF48403">
    <property type="entry name" value="Ankyrin repeat"/>
    <property type="match status" value="1"/>
</dbReference>
<dbReference type="EMBL" id="BDEQ01000001">
    <property type="protein sequence ID" value="GAT95876.1"/>
    <property type="molecule type" value="Genomic_DNA"/>
</dbReference>
<gene>
    <name evidence="7" type="ORF">CL6EHI_138360</name>
</gene>
<dbReference type="PRINTS" id="PR00405">
    <property type="entry name" value="REVINTRACTNG"/>
</dbReference>
<feature type="repeat" description="ANK" evidence="4">
    <location>
        <begin position="507"/>
        <end position="539"/>
    </location>
</feature>
<evidence type="ECO:0000313" key="8">
    <source>
        <dbReference type="Proteomes" id="UP000078387"/>
    </source>
</evidence>
<dbReference type="Pfam" id="PF01412">
    <property type="entry name" value="ArfGap"/>
    <property type="match status" value="1"/>
</dbReference>
<dbReference type="VEuPathDB" id="AmoebaDB:KM1_134970"/>
<dbReference type="InterPro" id="IPR002110">
    <property type="entry name" value="Ankyrin_rpt"/>
</dbReference>
<evidence type="ECO:0000313" key="7">
    <source>
        <dbReference type="EMBL" id="GAT95876.1"/>
    </source>
</evidence>
<sequence length="587" mass="67631">MSSFVRFNTKEIDDIHHPLFQTKIKTTQDIIHNAFKTEKTMSETLNKVVSRGSEYLSYLQEVIDTFDSFRDMTNESEEYSSFLDSTRKSVERQRQFLMKVIDWKIQMDLMINKQSTKFETSEKEYNKERKVYDTEFNKLVKSKTSLNERATNLEKGIENATIQFCEEMNITIWNFGQVIQSNGIQFSELINECISDCNKNNTKSTPSKKIILQEATKEIVQLPKNKKGGILVSKGKLGLGIRQYYYIKGKNLMIFNEKKGESIVTDILTSLAKPQSDNHSFELITPSQQDIYYTSCFNEMERWINMFDKVKKDIEYYNDKNDINESINPINLTNMIWKIPGNNRCAECGKLEPEWISLNLGIVICLECCGAHRSLGVRVSRVKSLLMDKIEGESISIVRNLGNNFINSIYQANGHGYLIHENANGSERYNAVHEKYIEKKFIKKECQLNIENEIKKGNIQGVEECISIYGNQIIKDNYLTLATRCNKEDIVTLLLLNGCNVNTQDEQGNTPLHIASELKNDQMILILIRHGASLNITNKENKLPIDIAKDVSYDFGQKILTPDCPKELMTLTLDKKDNEYLYSICSE</sequence>
<dbReference type="Gene3D" id="1.25.40.20">
    <property type="entry name" value="Ankyrin repeat-containing domain"/>
    <property type="match status" value="1"/>
</dbReference>
<proteinExistence type="predicted"/>
<evidence type="ECO:0000256" key="1">
    <source>
        <dbReference type="ARBA" id="ARBA00022723"/>
    </source>
</evidence>
<dbReference type="VEuPathDB" id="AmoebaDB:EHI5A_106400"/>
<organism evidence="7 8">
    <name type="scientific">Entamoeba histolytica</name>
    <dbReference type="NCBI Taxonomy" id="5759"/>
    <lineage>
        <taxon>Eukaryota</taxon>
        <taxon>Amoebozoa</taxon>
        <taxon>Evosea</taxon>
        <taxon>Archamoebae</taxon>
        <taxon>Mastigamoebida</taxon>
        <taxon>Entamoebidae</taxon>
        <taxon>Entamoeba</taxon>
    </lineage>
</organism>
<dbReference type="InterPro" id="IPR038508">
    <property type="entry name" value="ArfGAP_dom_sf"/>
</dbReference>
<dbReference type="VEuPathDB" id="AmoebaDB:KM1_134980"/>
<comment type="caution">
    <text evidence="7">The sequence shown here is derived from an EMBL/GenBank/DDBJ whole genome shotgun (WGS) entry which is preliminary data.</text>
</comment>
<dbReference type="GO" id="GO:0005096">
    <property type="term" value="F:GTPase activator activity"/>
    <property type="evidence" value="ECO:0007669"/>
    <property type="project" value="InterPro"/>
</dbReference>
<dbReference type="SMART" id="SM00248">
    <property type="entry name" value="ANK"/>
    <property type="match status" value="2"/>
</dbReference>
<dbReference type="Proteomes" id="UP000078387">
    <property type="component" value="Unassembled WGS sequence"/>
</dbReference>
<evidence type="ECO:0000259" key="6">
    <source>
        <dbReference type="PROSITE" id="PS50115"/>
    </source>
</evidence>
<evidence type="ECO:0000256" key="5">
    <source>
        <dbReference type="PROSITE-ProRule" id="PRU00288"/>
    </source>
</evidence>
<dbReference type="PROSITE" id="PS50088">
    <property type="entry name" value="ANK_REPEAT"/>
    <property type="match status" value="1"/>
</dbReference>
<dbReference type="SMART" id="SM00105">
    <property type="entry name" value="ArfGap"/>
    <property type="match status" value="1"/>
</dbReference>
<dbReference type="InterPro" id="IPR037278">
    <property type="entry name" value="ARFGAP/RecO"/>
</dbReference>
<accession>A0A175JR11</accession>
<dbReference type="PROSITE" id="PS50297">
    <property type="entry name" value="ANK_REP_REGION"/>
    <property type="match status" value="1"/>
</dbReference>
<dbReference type="InterPro" id="IPR001164">
    <property type="entry name" value="ArfGAP_dom"/>
</dbReference>
<dbReference type="Gene3D" id="1.10.220.150">
    <property type="entry name" value="Arf GTPase activating protein"/>
    <property type="match status" value="1"/>
</dbReference>